<gene>
    <name evidence="3" type="ORF">FE782_27960</name>
</gene>
<dbReference type="OrthoDB" id="1645325at2"/>
<dbReference type="InterPro" id="IPR050212">
    <property type="entry name" value="Ntdp-like"/>
</dbReference>
<dbReference type="Pfam" id="PF04167">
    <property type="entry name" value="DUF402"/>
    <property type="match status" value="1"/>
</dbReference>
<protein>
    <submittedName>
        <fullName evidence="3">DUF402 domain-containing protein</fullName>
    </submittedName>
</protein>
<name>A0A5R9FY53_9BACL</name>
<comment type="caution">
    <text evidence="3">The sequence shown here is derived from an EMBL/GenBank/DDBJ whole genome shotgun (WGS) entry which is preliminary data.</text>
</comment>
<dbReference type="Gene3D" id="2.40.380.10">
    <property type="entry name" value="FomD-like"/>
    <property type="match status" value="1"/>
</dbReference>
<evidence type="ECO:0000313" key="3">
    <source>
        <dbReference type="EMBL" id="TLS48977.1"/>
    </source>
</evidence>
<evidence type="ECO:0000256" key="1">
    <source>
        <dbReference type="ARBA" id="ARBA00022801"/>
    </source>
</evidence>
<keyword evidence="4" id="KW-1185">Reference proteome</keyword>
<dbReference type="PANTHER" id="PTHR39159:SF1">
    <property type="entry name" value="UPF0374 PROTEIN YGAC"/>
    <property type="match status" value="1"/>
</dbReference>
<dbReference type="InterPro" id="IPR007295">
    <property type="entry name" value="DUF402"/>
</dbReference>
<feature type="domain" description="DUF402" evidence="2">
    <location>
        <begin position="48"/>
        <end position="160"/>
    </location>
</feature>
<dbReference type="RefSeq" id="WP_138197652.1">
    <property type="nucleotide sequence ID" value="NZ_VCIW01000026.1"/>
</dbReference>
<dbReference type="EMBL" id="VCIW01000026">
    <property type="protein sequence ID" value="TLS48977.1"/>
    <property type="molecule type" value="Genomic_DNA"/>
</dbReference>
<dbReference type="InterPro" id="IPR035930">
    <property type="entry name" value="FomD-like_sf"/>
</dbReference>
<accession>A0A5R9FY53</accession>
<evidence type="ECO:0000259" key="2">
    <source>
        <dbReference type="Pfam" id="PF04167"/>
    </source>
</evidence>
<reference evidence="3 4" key="1">
    <citation type="submission" date="2019-05" db="EMBL/GenBank/DDBJ databases">
        <authorList>
            <person name="Narsing Rao M.P."/>
            <person name="Li W.J."/>
        </authorList>
    </citation>
    <scope>NUCLEOTIDE SEQUENCE [LARGE SCALE GENOMIC DNA]</scope>
    <source>
        <strain evidence="3 4">SYSU_K30003</strain>
    </source>
</reference>
<keyword evidence="1" id="KW-0378">Hydrolase</keyword>
<evidence type="ECO:0000313" key="4">
    <source>
        <dbReference type="Proteomes" id="UP000309676"/>
    </source>
</evidence>
<dbReference type="AlphaFoldDB" id="A0A5R9FY53"/>
<dbReference type="PANTHER" id="PTHR39159">
    <property type="match status" value="1"/>
</dbReference>
<sequence>MSSNNNVVIKSFKHNGHIHRIWYENWPVPESALHPLHAKERFRVYINHGTRIRESDGKEWVSRVPGVTFFLPGQWFNIVALLESTGVRYYCNIASPFTYYDNTVTYIDYDLDAIKLPDGAIHIVDEEEYRTHRALYQYPSLVESKVKEGMEGLLRRMKQGDAPFQDEEALRYYELWKTRNDP</sequence>
<dbReference type="GO" id="GO:0016787">
    <property type="term" value="F:hydrolase activity"/>
    <property type="evidence" value="ECO:0007669"/>
    <property type="project" value="UniProtKB-KW"/>
</dbReference>
<proteinExistence type="predicted"/>
<dbReference type="Proteomes" id="UP000309676">
    <property type="component" value="Unassembled WGS sequence"/>
</dbReference>
<dbReference type="SUPFAM" id="SSF159234">
    <property type="entry name" value="FomD-like"/>
    <property type="match status" value="1"/>
</dbReference>
<organism evidence="3 4">
    <name type="scientific">Paenibacillus antri</name>
    <dbReference type="NCBI Taxonomy" id="2582848"/>
    <lineage>
        <taxon>Bacteria</taxon>
        <taxon>Bacillati</taxon>
        <taxon>Bacillota</taxon>
        <taxon>Bacilli</taxon>
        <taxon>Bacillales</taxon>
        <taxon>Paenibacillaceae</taxon>
        <taxon>Paenibacillus</taxon>
    </lineage>
</organism>